<reference evidence="2 3" key="1">
    <citation type="submission" date="2019-02" db="EMBL/GenBank/DDBJ databases">
        <title>Prokaryotic population dynamics and viral predation in marine succession experiment using metagenomics: the confinement effect.</title>
        <authorList>
            <person name="Haro-Moreno J.M."/>
            <person name="Rodriguez-Valera F."/>
            <person name="Lopez-Perez M."/>
        </authorList>
    </citation>
    <scope>NUCLEOTIDE SEQUENCE [LARGE SCALE GENOMIC DNA]</scope>
    <source>
        <strain evidence="2">MED-G157</strain>
    </source>
</reference>
<dbReference type="PANTHER" id="PTHR48083">
    <property type="entry name" value="MEDIUM-CHAIN SPECIFIC ACYL-COA DEHYDROGENASE, MITOCHONDRIAL-RELATED"/>
    <property type="match status" value="1"/>
</dbReference>
<dbReference type="GO" id="GO:0050660">
    <property type="term" value="F:flavin adenine dinucleotide binding"/>
    <property type="evidence" value="ECO:0007669"/>
    <property type="project" value="InterPro"/>
</dbReference>
<proteinExistence type="predicted"/>
<organism evidence="2 3">
    <name type="scientific">OM182 bacterium</name>
    <dbReference type="NCBI Taxonomy" id="2510334"/>
    <lineage>
        <taxon>Bacteria</taxon>
        <taxon>Pseudomonadati</taxon>
        <taxon>Pseudomonadota</taxon>
        <taxon>Gammaproteobacteria</taxon>
        <taxon>OMG group</taxon>
        <taxon>OM182 clade</taxon>
    </lineage>
</organism>
<dbReference type="GO" id="GO:0003995">
    <property type="term" value="F:acyl-CoA dehydrogenase activity"/>
    <property type="evidence" value="ECO:0007669"/>
    <property type="project" value="TreeGrafter"/>
</dbReference>
<dbReference type="AlphaFoldDB" id="A0A520RXH6"/>
<feature type="non-terminal residue" evidence="2">
    <location>
        <position position="272"/>
    </location>
</feature>
<keyword evidence="1" id="KW-0560">Oxidoreductase</keyword>
<dbReference type="InterPro" id="IPR009100">
    <property type="entry name" value="AcylCoA_DH/oxidase_NM_dom_sf"/>
</dbReference>
<dbReference type="InterPro" id="IPR050741">
    <property type="entry name" value="Acyl-CoA_dehydrogenase"/>
</dbReference>
<evidence type="ECO:0000256" key="1">
    <source>
        <dbReference type="ARBA" id="ARBA00023002"/>
    </source>
</evidence>
<dbReference type="Proteomes" id="UP000316199">
    <property type="component" value="Unassembled WGS sequence"/>
</dbReference>
<dbReference type="Gene3D" id="2.40.110.10">
    <property type="entry name" value="Butyryl-CoA Dehydrogenase, subunit A, domain 2"/>
    <property type="match status" value="1"/>
</dbReference>
<dbReference type="Gene3D" id="1.10.540.10">
    <property type="entry name" value="Acyl-CoA dehydrogenase/oxidase, N-terminal domain"/>
    <property type="match status" value="1"/>
</dbReference>
<dbReference type="InterPro" id="IPR037069">
    <property type="entry name" value="AcylCoA_DH/ox_N_sf"/>
</dbReference>
<protein>
    <submittedName>
        <fullName evidence="2">Acyl-CoA dehydrogenase</fullName>
    </submittedName>
</protein>
<dbReference type="SUPFAM" id="SSF56645">
    <property type="entry name" value="Acyl-CoA dehydrogenase NM domain-like"/>
    <property type="match status" value="1"/>
</dbReference>
<dbReference type="GO" id="GO:0005737">
    <property type="term" value="C:cytoplasm"/>
    <property type="evidence" value="ECO:0007669"/>
    <property type="project" value="TreeGrafter"/>
</dbReference>
<name>A0A520RXH6_9GAMM</name>
<dbReference type="Gene3D" id="1.20.140.10">
    <property type="entry name" value="Butyryl-CoA Dehydrogenase, subunit A, domain 3"/>
    <property type="match status" value="1"/>
</dbReference>
<evidence type="ECO:0000313" key="2">
    <source>
        <dbReference type="EMBL" id="RZO74895.1"/>
    </source>
</evidence>
<sequence>MPDQLSDEMLSQRQNAEAFISEVIRPIKFEHSSHAIPDDLRDRVIAASKSYGFYYKTQPTEFGGNPASVLELTMLRELWSSANSQLTDCIFGPGPGILHSARGLLKTDYLDPVMRGEKRGAFGFTESDTAKRPTWGSIEGQSIVVSGQKSYVTGGATADFVSTLINIEDSNGSKLGTAMVVIDLNAEGVVIEREFSSMEGSGHASISFNAVSIPISNVIGEIGEGLPRALENIGNVRLMVSARATGMCIWVIDFVRRYLLAPHRTGTSLGER</sequence>
<dbReference type="InterPro" id="IPR046373">
    <property type="entry name" value="Acyl-CoA_Oxase/DH_mid-dom_sf"/>
</dbReference>
<dbReference type="GO" id="GO:0033539">
    <property type="term" value="P:fatty acid beta-oxidation using acyl-CoA dehydrogenase"/>
    <property type="evidence" value="ECO:0007669"/>
    <property type="project" value="TreeGrafter"/>
</dbReference>
<accession>A0A520RXH6</accession>
<comment type="caution">
    <text evidence="2">The sequence shown here is derived from an EMBL/GenBank/DDBJ whole genome shotgun (WGS) entry which is preliminary data.</text>
</comment>
<dbReference type="EMBL" id="SHAG01000056">
    <property type="protein sequence ID" value="RZO74895.1"/>
    <property type="molecule type" value="Genomic_DNA"/>
</dbReference>
<evidence type="ECO:0000313" key="3">
    <source>
        <dbReference type="Proteomes" id="UP000316199"/>
    </source>
</evidence>
<gene>
    <name evidence="2" type="ORF">EVA68_08255</name>
</gene>